<accession>A0A2T0V5M5</accession>
<evidence type="ECO:0000313" key="2">
    <source>
        <dbReference type="EMBL" id="PRY65454.1"/>
    </source>
</evidence>
<sequence length="186" mass="19703">MTTLLLVRHGPTDWTGEKRLQGRTDIDLSDSGRVSTVALAPIIAAWHPLTLIVSPLSRTRTTAAMLTGLEVIVDDRWAEAGLGEWEGRRADEIGADYVRWRAGTLLPPGAEATAAVTERVTAAVLSAATQPGPVLIVTHGGTIRSVLANFVGLTADRLEPVGAPSLTVLDVEAAGTARLRHYNLLA</sequence>
<keyword evidence="3" id="KW-1185">Reference proteome</keyword>
<protein>
    <submittedName>
        <fullName evidence="2">Putative phosphoglycerate mutase</fullName>
    </submittedName>
</protein>
<dbReference type="Gene3D" id="3.40.50.1240">
    <property type="entry name" value="Phosphoglycerate mutase-like"/>
    <property type="match status" value="1"/>
</dbReference>
<dbReference type="PIRSF" id="PIRSF000709">
    <property type="entry name" value="6PFK_2-Ptase"/>
    <property type="match status" value="1"/>
</dbReference>
<feature type="binding site" evidence="1">
    <location>
        <position position="58"/>
    </location>
    <ligand>
        <name>substrate</name>
    </ligand>
</feature>
<dbReference type="Pfam" id="PF00300">
    <property type="entry name" value="His_Phos_1"/>
    <property type="match status" value="1"/>
</dbReference>
<dbReference type="OrthoDB" id="4697614at2"/>
<dbReference type="RefSeq" id="WP_106214710.1">
    <property type="nucleotide sequence ID" value="NZ_PVTL01000010.1"/>
</dbReference>
<dbReference type="CDD" id="cd07067">
    <property type="entry name" value="HP_PGM_like"/>
    <property type="match status" value="1"/>
</dbReference>
<dbReference type="GO" id="GO:0005737">
    <property type="term" value="C:cytoplasm"/>
    <property type="evidence" value="ECO:0007669"/>
    <property type="project" value="TreeGrafter"/>
</dbReference>
<dbReference type="InterPro" id="IPR050275">
    <property type="entry name" value="PGM_Phosphatase"/>
</dbReference>
<dbReference type="SMART" id="SM00855">
    <property type="entry name" value="PGAM"/>
    <property type="match status" value="1"/>
</dbReference>
<dbReference type="InterPro" id="IPR013078">
    <property type="entry name" value="His_Pase_superF_clade-1"/>
</dbReference>
<dbReference type="Proteomes" id="UP000237983">
    <property type="component" value="Unassembled WGS sequence"/>
</dbReference>
<dbReference type="PANTHER" id="PTHR48100">
    <property type="entry name" value="BROAD-SPECIFICITY PHOSPHATASE YOR283W-RELATED"/>
    <property type="match status" value="1"/>
</dbReference>
<gene>
    <name evidence="2" type="ORF">B0I08_11086</name>
</gene>
<comment type="caution">
    <text evidence="2">The sequence shown here is derived from an EMBL/GenBank/DDBJ whole genome shotgun (WGS) entry which is preliminary data.</text>
</comment>
<name>A0A2T0V5M5_9MICO</name>
<dbReference type="AlphaFoldDB" id="A0A2T0V5M5"/>
<evidence type="ECO:0000256" key="1">
    <source>
        <dbReference type="PIRSR" id="PIRSR613078-2"/>
    </source>
</evidence>
<proteinExistence type="predicted"/>
<dbReference type="InterPro" id="IPR029033">
    <property type="entry name" value="His_PPase_superfam"/>
</dbReference>
<organism evidence="2 3">
    <name type="scientific">Glaciihabitans tibetensis</name>
    <dbReference type="NCBI Taxonomy" id="1266600"/>
    <lineage>
        <taxon>Bacteria</taxon>
        <taxon>Bacillati</taxon>
        <taxon>Actinomycetota</taxon>
        <taxon>Actinomycetes</taxon>
        <taxon>Micrococcales</taxon>
        <taxon>Microbacteriaceae</taxon>
        <taxon>Glaciihabitans</taxon>
    </lineage>
</organism>
<reference evidence="2 3" key="1">
    <citation type="submission" date="2018-03" db="EMBL/GenBank/DDBJ databases">
        <title>Genomic Encyclopedia of Type Strains, Phase III (KMG-III): the genomes of soil and plant-associated and newly described type strains.</title>
        <authorList>
            <person name="Whitman W."/>
        </authorList>
    </citation>
    <scope>NUCLEOTIDE SEQUENCE [LARGE SCALE GENOMIC DNA]</scope>
    <source>
        <strain evidence="2 3">CGMCC 1.12484</strain>
    </source>
</reference>
<dbReference type="SUPFAM" id="SSF53254">
    <property type="entry name" value="Phosphoglycerate mutase-like"/>
    <property type="match status" value="1"/>
</dbReference>
<dbReference type="EMBL" id="PVTL01000010">
    <property type="protein sequence ID" value="PRY65454.1"/>
    <property type="molecule type" value="Genomic_DNA"/>
</dbReference>
<dbReference type="GO" id="GO:0016791">
    <property type="term" value="F:phosphatase activity"/>
    <property type="evidence" value="ECO:0007669"/>
    <property type="project" value="TreeGrafter"/>
</dbReference>
<dbReference type="PANTHER" id="PTHR48100:SF62">
    <property type="entry name" value="GLUCOSYL-3-PHOSPHOGLYCERATE PHOSPHATASE"/>
    <property type="match status" value="1"/>
</dbReference>
<evidence type="ECO:0000313" key="3">
    <source>
        <dbReference type="Proteomes" id="UP000237983"/>
    </source>
</evidence>